<keyword evidence="2" id="KW-0449">Lipoprotein</keyword>
<gene>
    <name evidence="4" type="ORF">FXN63_03755</name>
</gene>
<comment type="subcellular location">
    <subcellularLocation>
        <location evidence="2">Cell membrane</location>
        <topology evidence="2">Lipid-anchor</topology>
    </subcellularLocation>
</comment>
<evidence type="ECO:0000256" key="3">
    <source>
        <dbReference type="SAM" id="Coils"/>
    </source>
</evidence>
<dbReference type="Gene3D" id="2.20.200.10">
    <property type="entry name" value="Outer membrane efflux proteins (OEP)"/>
    <property type="match status" value="1"/>
</dbReference>
<accession>A0A5C0AVU2</accession>
<keyword evidence="5" id="KW-1185">Reference proteome</keyword>
<proteinExistence type="inferred from homology"/>
<evidence type="ECO:0000313" key="4">
    <source>
        <dbReference type="EMBL" id="QEI05050.1"/>
    </source>
</evidence>
<feature type="chain" id="PRO_5023119579" evidence="2">
    <location>
        <begin position="21"/>
        <end position="473"/>
    </location>
</feature>
<dbReference type="EMBL" id="CP043046">
    <property type="protein sequence ID" value="QEI05050.1"/>
    <property type="molecule type" value="Genomic_DNA"/>
</dbReference>
<sequence>MKSSRLVLSLLAAAILSGCAAVGPDYQRPAMSVPAHFKEAAPGWKVAAPADTVHKGEWWLVYGDQVLNDLVTQLNANNQNVQVSLANYRRARAAVEGARAGYYPTVSASGGATRSRTNQNSGVNNRQTLSLDASWEPDLWGRVSRSVEAGDASTQASVANLVNARLSAQAELVQNYTLLRVTDEQSRVTRSTIDAYQRTLRVTRNQYEAGLVTRVDVATAESQVRSAEANLLGYELTRRQYEHAIAILVGRAPAEFALVPNEVMPVLPTTPEALPSTLLERRPDVAAAERLAASANANIGVAQAAFYPSLTLSGAIGGSASTIGNLLSAPARTWSLGAALAASLFDGGLRQSQVDQAVASYDSAAAQYRQTVLQGFQEVEDNLSALDLLAQEAEKRQQALDAARDAERLALNQYQAGLVDFTTVANAQITRFQAEIATLQVVGRRYAASALLVKALGGGWDGALDATAVTAGS</sequence>
<dbReference type="GO" id="GO:0015562">
    <property type="term" value="F:efflux transmembrane transporter activity"/>
    <property type="evidence" value="ECO:0007669"/>
    <property type="project" value="InterPro"/>
</dbReference>
<dbReference type="Gene3D" id="1.20.1600.10">
    <property type="entry name" value="Outer membrane efflux proteins (OEP)"/>
    <property type="match status" value="1"/>
</dbReference>
<dbReference type="GO" id="GO:0005886">
    <property type="term" value="C:plasma membrane"/>
    <property type="evidence" value="ECO:0007669"/>
    <property type="project" value="UniProtKB-SubCell"/>
</dbReference>
<keyword evidence="2" id="KW-0812">Transmembrane</keyword>
<comment type="similarity">
    <text evidence="1 2">Belongs to the outer membrane factor (OMF) (TC 1.B.17) family.</text>
</comment>
<dbReference type="NCBIfam" id="TIGR01845">
    <property type="entry name" value="outer_NodT"/>
    <property type="match status" value="1"/>
</dbReference>
<keyword evidence="3" id="KW-0175">Coiled coil</keyword>
<dbReference type="AlphaFoldDB" id="A0A5C0AVU2"/>
<dbReference type="KEGG" id="pacr:FXN63_03755"/>
<keyword evidence="2" id="KW-0564">Palmitate</keyword>
<keyword evidence="2" id="KW-1134">Transmembrane beta strand</keyword>
<feature type="signal peptide" evidence="2">
    <location>
        <begin position="1"/>
        <end position="20"/>
    </location>
</feature>
<dbReference type="InterPro" id="IPR003423">
    <property type="entry name" value="OMP_efflux"/>
</dbReference>
<dbReference type="PANTHER" id="PTHR30203:SF33">
    <property type="entry name" value="BLR4455 PROTEIN"/>
    <property type="match status" value="1"/>
</dbReference>
<dbReference type="InterPro" id="IPR010131">
    <property type="entry name" value="MdtP/NodT-like"/>
</dbReference>
<name>A0A5C0AVU2_9BURK</name>
<dbReference type="Pfam" id="PF02321">
    <property type="entry name" value="OEP"/>
    <property type="match status" value="2"/>
</dbReference>
<evidence type="ECO:0000256" key="2">
    <source>
        <dbReference type="RuleBase" id="RU362097"/>
    </source>
</evidence>
<dbReference type="OrthoDB" id="9770517at2"/>
<evidence type="ECO:0000256" key="1">
    <source>
        <dbReference type="ARBA" id="ARBA00007613"/>
    </source>
</evidence>
<feature type="coiled-coil region" evidence="3">
    <location>
        <begin position="376"/>
        <end position="409"/>
    </location>
</feature>
<keyword evidence="2" id="KW-0732">Signal</keyword>
<keyword evidence="2" id="KW-0472">Membrane</keyword>
<reference evidence="4 5" key="1">
    <citation type="submission" date="2019-08" db="EMBL/GenBank/DDBJ databases">
        <title>Amphibian skin-associated Pigmentiphaga: genome sequence and occurrence across geography and hosts.</title>
        <authorList>
            <person name="Bletz M.C."/>
            <person name="Bunk B."/>
            <person name="Sproeer C."/>
            <person name="Biwer P."/>
            <person name="Reiter S."/>
            <person name="Rabemananjara F.C.E."/>
            <person name="Schulz S."/>
            <person name="Overmann J."/>
            <person name="Vences M."/>
        </authorList>
    </citation>
    <scope>NUCLEOTIDE SEQUENCE [LARGE SCALE GENOMIC DNA]</scope>
    <source>
        <strain evidence="4 5">Mada1488</strain>
    </source>
</reference>
<dbReference type="SUPFAM" id="SSF56954">
    <property type="entry name" value="Outer membrane efflux proteins (OEP)"/>
    <property type="match status" value="1"/>
</dbReference>
<dbReference type="PROSITE" id="PS51257">
    <property type="entry name" value="PROKAR_LIPOPROTEIN"/>
    <property type="match status" value="1"/>
</dbReference>
<evidence type="ECO:0000313" key="5">
    <source>
        <dbReference type="Proteomes" id="UP000325161"/>
    </source>
</evidence>
<protein>
    <submittedName>
        <fullName evidence="4">Efflux transporter outer membrane subunit</fullName>
    </submittedName>
</protein>
<organism evidence="4 5">
    <name type="scientific">Pigmentiphaga aceris</name>
    <dbReference type="NCBI Taxonomy" id="1940612"/>
    <lineage>
        <taxon>Bacteria</taxon>
        <taxon>Pseudomonadati</taxon>
        <taxon>Pseudomonadota</taxon>
        <taxon>Betaproteobacteria</taxon>
        <taxon>Burkholderiales</taxon>
        <taxon>Alcaligenaceae</taxon>
        <taxon>Pigmentiphaga</taxon>
    </lineage>
</organism>
<dbReference type="RefSeq" id="WP_148812976.1">
    <property type="nucleotide sequence ID" value="NZ_CP043046.1"/>
</dbReference>
<dbReference type="PANTHER" id="PTHR30203">
    <property type="entry name" value="OUTER MEMBRANE CATION EFFLUX PROTEIN"/>
    <property type="match status" value="1"/>
</dbReference>
<dbReference type="Proteomes" id="UP000325161">
    <property type="component" value="Chromosome"/>
</dbReference>